<dbReference type="GO" id="GO:0007234">
    <property type="term" value="P:osmosensory signaling via phosphorelay pathway"/>
    <property type="evidence" value="ECO:0007669"/>
    <property type="project" value="TreeGrafter"/>
</dbReference>
<proteinExistence type="predicted"/>
<evidence type="ECO:0000256" key="10">
    <source>
        <dbReference type="ARBA" id="ARBA00022777"/>
    </source>
</evidence>
<evidence type="ECO:0000256" key="12">
    <source>
        <dbReference type="ARBA" id="ARBA00022989"/>
    </source>
</evidence>
<dbReference type="SMART" id="SM00388">
    <property type="entry name" value="HisKA"/>
    <property type="match status" value="1"/>
</dbReference>
<evidence type="ECO:0000256" key="7">
    <source>
        <dbReference type="ARBA" id="ARBA00022679"/>
    </source>
</evidence>
<dbReference type="PROSITE" id="PS50885">
    <property type="entry name" value="HAMP"/>
    <property type="match status" value="1"/>
</dbReference>
<dbReference type="GO" id="GO:0030295">
    <property type="term" value="F:protein kinase activator activity"/>
    <property type="evidence" value="ECO:0007669"/>
    <property type="project" value="TreeGrafter"/>
</dbReference>
<evidence type="ECO:0000259" key="17">
    <source>
        <dbReference type="PROSITE" id="PS50885"/>
    </source>
</evidence>
<evidence type="ECO:0000256" key="9">
    <source>
        <dbReference type="ARBA" id="ARBA00022741"/>
    </source>
</evidence>
<dbReference type="GO" id="GO:0005524">
    <property type="term" value="F:ATP binding"/>
    <property type="evidence" value="ECO:0007669"/>
    <property type="project" value="UniProtKB-KW"/>
</dbReference>
<evidence type="ECO:0000256" key="8">
    <source>
        <dbReference type="ARBA" id="ARBA00022692"/>
    </source>
</evidence>
<evidence type="ECO:0000256" key="3">
    <source>
        <dbReference type="ARBA" id="ARBA00004236"/>
    </source>
</evidence>
<keyword evidence="12 15" id="KW-1133">Transmembrane helix</keyword>
<dbReference type="CDD" id="cd00075">
    <property type="entry name" value="HATPase"/>
    <property type="match status" value="1"/>
</dbReference>
<keyword evidence="5" id="KW-1003">Cell membrane</keyword>
<dbReference type="PROSITE" id="PS50109">
    <property type="entry name" value="HIS_KIN"/>
    <property type="match status" value="1"/>
</dbReference>
<keyword evidence="14 15" id="KW-0472">Membrane</keyword>
<dbReference type="EC" id="2.7.13.3" evidence="4"/>
<dbReference type="Pfam" id="PF02518">
    <property type="entry name" value="HATPase_c"/>
    <property type="match status" value="1"/>
</dbReference>
<dbReference type="Pfam" id="PF00512">
    <property type="entry name" value="HisKA"/>
    <property type="match status" value="1"/>
</dbReference>
<keyword evidence="19" id="KW-1185">Reference proteome</keyword>
<dbReference type="STRING" id="320771.Cflav_PD3244"/>
<keyword evidence="8 15" id="KW-0812">Transmembrane</keyword>
<evidence type="ECO:0000256" key="2">
    <source>
        <dbReference type="ARBA" id="ARBA00004141"/>
    </source>
</evidence>
<evidence type="ECO:0000256" key="14">
    <source>
        <dbReference type="ARBA" id="ARBA00023136"/>
    </source>
</evidence>
<dbReference type="OrthoDB" id="9813151at2"/>
<dbReference type="CDD" id="cd06225">
    <property type="entry name" value="HAMP"/>
    <property type="match status" value="1"/>
</dbReference>
<keyword evidence="7" id="KW-0808">Transferase</keyword>
<evidence type="ECO:0000259" key="16">
    <source>
        <dbReference type="PROSITE" id="PS50109"/>
    </source>
</evidence>
<dbReference type="SMART" id="SM00304">
    <property type="entry name" value="HAMP"/>
    <property type="match status" value="1"/>
</dbReference>
<dbReference type="Gene3D" id="3.30.450.20">
    <property type="entry name" value="PAS domain"/>
    <property type="match status" value="1"/>
</dbReference>
<keyword evidence="13" id="KW-0902">Two-component regulatory system</keyword>
<gene>
    <name evidence="18" type="ORF">Cflav_PD3244</name>
</gene>
<dbReference type="GO" id="GO:0000155">
    <property type="term" value="F:phosphorelay sensor kinase activity"/>
    <property type="evidence" value="ECO:0007669"/>
    <property type="project" value="InterPro"/>
</dbReference>
<dbReference type="PRINTS" id="PR00344">
    <property type="entry name" value="BCTRLSENSOR"/>
</dbReference>
<dbReference type="SUPFAM" id="SSF158472">
    <property type="entry name" value="HAMP domain-like"/>
    <property type="match status" value="1"/>
</dbReference>
<dbReference type="Pfam" id="PF08448">
    <property type="entry name" value="PAS_4"/>
    <property type="match status" value="1"/>
</dbReference>
<dbReference type="AlphaFoldDB" id="B9XIV8"/>
<name>B9XIV8_PEDPL</name>
<keyword evidence="9" id="KW-0547">Nucleotide-binding</keyword>
<dbReference type="InterPro" id="IPR004358">
    <property type="entry name" value="Sig_transdc_His_kin-like_C"/>
</dbReference>
<comment type="subcellular location">
    <subcellularLocation>
        <location evidence="3">Cell membrane</location>
    </subcellularLocation>
    <subcellularLocation>
        <location evidence="2">Membrane</location>
        <topology evidence="2">Multi-pass membrane protein</topology>
    </subcellularLocation>
</comment>
<dbReference type="Pfam" id="PF00672">
    <property type="entry name" value="HAMP"/>
    <property type="match status" value="1"/>
</dbReference>
<dbReference type="Proteomes" id="UP000003688">
    <property type="component" value="Unassembled WGS sequence"/>
</dbReference>
<dbReference type="InterPro" id="IPR036890">
    <property type="entry name" value="HATPase_C_sf"/>
</dbReference>
<evidence type="ECO:0000256" key="5">
    <source>
        <dbReference type="ARBA" id="ARBA00022475"/>
    </source>
</evidence>
<feature type="domain" description="HAMP" evidence="17">
    <location>
        <begin position="206"/>
        <end position="258"/>
    </location>
</feature>
<dbReference type="CDD" id="cd00082">
    <property type="entry name" value="HisKA"/>
    <property type="match status" value="1"/>
</dbReference>
<dbReference type="SUPFAM" id="SSF55874">
    <property type="entry name" value="ATPase domain of HSP90 chaperone/DNA topoisomerase II/histidine kinase"/>
    <property type="match status" value="1"/>
</dbReference>
<accession>B9XIV8</accession>
<keyword evidence="10 18" id="KW-0418">Kinase</keyword>
<dbReference type="InterPro" id="IPR003660">
    <property type="entry name" value="HAMP_dom"/>
</dbReference>
<evidence type="ECO:0000256" key="13">
    <source>
        <dbReference type="ARBA" id="ARBA00023012"/>
    </source>
</evidence>
<keyword evidence="6" id="KW-0597">Phosphoprotein</keyword>
<dbReference type="SMART" id="SM00387">
    <property type="entry name" value="HATPase_c"/>
    <property type="match status" value="1"/>
</dbReference>
<evidence type="ECO:0000256" key="6">
    <source>
        <dbReference type="ARBA" id="ARBA00022553"/>
    </source>
</evidence>
<comment type="catalytic activity">
    <reaction evidence="1">
        <text>ATP + protein L-histidine = ADP + protein N-phospho-L-histidine.</text>
        <dbReference type="EC" id="2.7.13.3"/>
    </reaction>
</comment>
<dbReference type="PANTHER" id="PTHR42878:SF7">
    <property type="entry name" value="SENSOR HISTIDINE KINASE GLRK"/>
    <property type="match status" value="1"/>
</dbReference>
<feature type="transmembrane region" description="Helical" evidence="15">
    <location>
        <begin position="6"/>
        <end position="28"/>
    </location>
</feature>
<evidence type="ECO:0000256" key="15">
    <source>
        <dbReference type="SAM" id="Phobius"/>
    </source>
</evidence>
<dbReference type="Gene3D" id="6.10.340.10">
    <property type="match status" value="1"/>
</dbReference>
<dbReference type="InterPro" id="IPR003594">
    <property type="entry name" value="HATPase_dom"/>
</dbReference>
<keyword evidence="11" id="KW-0067">ATP-binding</keyword>
<dbReference type="CDD" id="cd00130">
    <property type="entry name" value="PAS"/>
    <property type="match status" value="1"/>
</dbReference>
<dbReference type="SUPFAM" id="SSF55785">
    <property type="entry name" value="PYP-like sensor domain (PAS domain)"/>
    <property type="match status" value="1"/>
</dbReference>
<dbReference type="EMBL" id="ABOX02000019">
    <property type="protein sequence ID" value="EEF60185.1"/>
    <property type="molecule type" value="Genomic_DNA"/>
</dbReference>
<evidence type="ECO:0000313" key="18">
    <source>
        <dbReference type="EMBL" id="EEF60185.1"/>
    </source>
</evidence>
<dbReference type="GO" id="GO:0005886">
    <property type="term" value="C:plasma membrane"/>
    <property type="evidence" value="ECO:0007669"/>
    <property type="project" value="UniProtKB-SubCell"/>
</dbReference>
<evidence type="ECO:0000313" key="19">
    <source>
        <dbReference type="Proteomes" id="UP000003688"/>
    </source>
</evidence>
<evidence type="ECO:0000256" key="11">
    <source>
        <dbReference type="ARBA" id="ARBA00022840"/>
    </source>
</evidence>
<dbReference type="GO" id="GO:0000156">
    <property type="term" value="F:phosphorelay response regulator activity"/>
    <property type="evidence" value="ECO:0007669"/>
    <property type="project" value="TreeGrafter"/>
</dbReference>
<reference evidence="18 19" key="1">
    <citation type="journal article" date="2011" name="J. Bacteriol.">
        <title>Genome sequence of 'Pedosphaera parvula' Ellin514, an aerobic Verrucomicrobial isolate from pasture soil.</title>
        <authorList>
            <person name="Kant R."/>
            <person name="van Passel M.W."/>
            <person name="Sangwan P."/>
            <person name="Palva A."/>
            <person name="Lucas S."/>
            <person name="Copeland A."/>
            <person name="Lapidus A."/>
            <person name="Glavina Del Rio T."/>
            <person name="Dalin E."/>
            <person name="Tice H."/>
            <person name="Bruce D."/>
            <person name="Goodwin L."/>
            <person name="Pitluck S."/>
            <person name="Chertkov O."/>
            <person name="Larimer F.W."/>
            <person name="Land M.L."/>
            <person name="Hauser L."/>
            <person name="Brettin T.S."/>
            <person name="Detter J.C."/>
            <person name="Han S."/>
            <person name="de Vos W.M."/>
            <person name="Janssen P.H."/>
            <person name="Smidt H."/>
        </authorList>
    </citation>
    <scope>NUCLEOTIDE SEQUENCE [LARGE SCALE GENOMIC DNA]</scope>
    <source>
        <strain evidence="18 19">Ellin514</strain>
    </source>
</reference>
<evidence type="ECO:0000256" key="1">
    <source>
        <dbReference type="ARBA" id="ARBA00000085"/>
    </source>
</evidence>
<feature type="domain" description="Histidine kinase" evidence="16">
    <location>
        <begin position="389"/>
        <end position="606"/>
    </location>
</feature>
<dbReference type="InterPro" id="IPR000014">
    <property type="entry name" value="PAS"/>
</dbReference>
<evidence type="ECO:0000256" key="4">
    <source>
        <dbReference type="ARBA" id="ARBA00012438"/>
    </source>
</evidence>
<dbReference type="Gene3D" id="1.10.287.130">
    <property type="match status" value="1"/>
</dbReference>
<dbReference type="InterPro" id="IPR035965">
    <property type="entry name" value="PAS-like_dom_sf"/>
</dbReference>
<dbReference type="InterPro" id="IPR005467">
    <property type="entry name" value="His_kinase_dom"/>
</dbReference>
<dbReference type="InterPro" id="IPR036097">
    <property type="entry name" value="HisK_dim/P_sf"/>
</dbReference>
<dbReference type="RefSeq" id="WP_007415751.1">
    <property type="nucleotide sequence ID" value="NZ_ABOX02000019.1"/>
</dbReference>
<dbReference type="Gene3D" id="3.30.565.10">
    <property type="entry name" value="Histidine kinase-like ATPase, C-terminal domain"/>
    <property type="match status" value="1"/>
</dbReference>
<dbReference type="SUPFAM" id="SSF47384">
    <property type="entry name" value="Homodimeric domain of signal transducing histidine kinase"/>
    <property type="match status" value="1"/>
</dbReference>
<dbReference type="InterPro" id="IPR003661">
    <property type="entry name" value="HisK_dim/P_dom"/>
</dbReference>
<feature type="transmembrane region" description="Helical" evidence="15">
    <location>
        <begin position="185"/>
        <end position="205"/>
    </location>
</feature>
<protein>
    <recommendedName>
        <fullName evidence="4">histidine kinase</fullName>
        <ecNumber evidence="4">2.7.13.3</ecNumber>
    </recommendedName>
</protein>
<organism evidence="18 19">
    <name type="scientific">Pedosphaera parvula (strain Ellin514)</name>
    <dbReference type="NCBI Taxonomy" id="320771"/>
    <lineage>
        <taxon>Bacteria</taxon>
        <taxon>Pseudomonadati</taxon>
        <taxon>Verrucomicrobiota</taxon>
        <taxon>Pedosphaerae</taxon>
        <taxon>Pedosphaerales</taxon>
        <taxon>Pedosphaeraceae</taxon>
        <taxon>Pedosphaera</taxon>
    </lineage>
</organism>
<dbReference type="PANTHER" id="PTHR42878">
    <property type="entry name" value="TWO-COMPONENT HISTIDINE KINASE"/>
    <property type="match status" value="1"/>
</dbReference>
<comment type="caution">
    <text evidence="18">The sequence shown here is derived from an EMBL/GenBank/DDBJ whole genome shotgun (WGS) entry which is preliminary data.</text>
</comment>
<dbReference type="InterPro" id="IPR013656">
    <property type="entry name" value="PAS_4"/>
</dbReference>
<dbReference type="InterPro" id="IPR050351">
    <property type="entry name" value="BphY/WalK/GraS-like"/>
</dbReference>
<dbReference type="FunFam" id="3.30.565.10:FF:000023">
    <property type="entry name" value="PAS domain-containing sensor histidine kinase"/>
    <property type="match status" value="1"/>
</dbReference>
<sequence length="616" mass="69677" precursor="true">MLRTRLFLSLVPFVVILLAIGIYAIVLFSRITANVDVNVTGNYRSVIAAKEMTYALDRMWDPVKNLLLDDPQANRASKGLGKSIFEQNRKAFEESLAIHLGNPKTAAAQAADLRLKVFYEAFRDAGRNILSHTNHNTQVQVYQRNLIPAHDGLFSELEKIHNENQNAILATTQNVKKISTYVTQLMIIGMLIALVIASYACFHLARSILQPIQALTRATHELGEGNLDQLVPVTTRDELGDLAESFNKMAARLRAYRETTAEKIIRLHKTMESTLATFPDPIFVLNKEGRIELMNPAAMDLAEDLDLKNELPERLQKTARKALADGESFLPNSFKEVVHFRLGGDERFYLPRILPMRNEDEDLFGVAIVLYDVTRFRLLDDAKTNLVATVSHEIRTPLTSVRMVLHLLLEKTVGVLTPKQSELIETARDDSERLLRILNDLLDLTRLEQGNSDLYKEKTSPAELVRHINDIVHDAAAARELNLVCEVDPELPLVWVDRQRIDHVFTNLLNNAIKYSPIGSRVIFSARWSDDFDVQFIVRDFGPGIPEEYQDHIFDRFYRVPGQTKTGAGLGLSIAREIVIAHGGRIGVRSWPGQGSEFYFILSGMEKEEIQLEKVF</sequence>